<accession>A0ACD3YBR9</accession>
<evidence type="ECO:0000313" key="1">
    <source>
        <dbReference type="EMBL" id="UNH40209.1"/>
    </source>
</evidence>
<keyword evidence="2" id="KW-1185">Reference proteome</keyword>
<reference evidence="1" key="1">
    <citation type="submission" date="2022-03" db="EMBL/GenBank/DDBJ databases">
        <title>ESBL-producing Moellerella wisconsensis and Escherichia marmotae isolated from wild game meat.</title>
        <authorList>
            <person name="Biggel M."/>
        </authorList>
    </citation>
    <scope>NUCLEOTIDE SEQUENCE</scope>
    <source>
        <strain evidence="1">W1</strain>
    </source>
</reference>
<proteinExistence type="predicted"/>
<organism evidence="1 2">
    <name type="scientific">Moellerella wisconsensis</name>
    <dbReference type="NCBI Taxonomy" id="158849"/>
    <lineage>
        <taxon>Bacteria</taxon>
        <taxon>Pseudomonadati</taxon>
        <taxon>Pseudomonadota</taxon>
        <taxon>Gammaproteobacteria</taxon>
        <taxon>Enterobacterales</taxon>
        <taxon>Morganellaceae</taxon>
        <taxon>Moellerella</taxon>
    </lineage>
</organism>
<protein>
    <submittedName>
        <fullName evidence="1">YebO family protein</fullName>
    </submittedName>
</protein>
<evidence type="ECO:0000313" key="2">
    <source>
        <dbReference type="Proteomes" id="UP000829420"/>
    </source>
</evidence>
<dbReference type="EMBL" id="CP093255">
    <property type="protein sequence ID" value="UNH40209.1"/>
    <property type="molecule type" value="Genomic_DNA"/>
</dbReference>
<gene>
    <name evidence="1" type="ORF">MNY70_07205</name>
</gene>
<dbReference type="Proteomes" id="UP000829420">
    <property type="component" value="Chromosome"/>
</dbReference>
<name>A0ACD3YBR9_9GAMM</name>
<sequence length="154" mass="17749">MEPFLIANIVIAIVSILIWFFLNRASVRSNRIIELLELMDKKSNKKIELLSSILESRSISLDIAQKKQLLTDYFREAKLIGDNFISGDGKLNKSNIIKFAEYGNRYIESERLKGENIDDSIDLFTILKNEKFSTLSGNEKEVANKLYKDHITFL</sequence>